<evidence type="ECO:0000313" key="7">
    <source>
        <dbReference type="EMBL" id="KAF4464190.1"/>
    </source>
</evidence>
<dbReference type="Gene3D" id="3.40.50.300">
    <property type="entry name" value="P-loop containing nucleotide triphosphate hydrolases"/>
    <property type="match status" value="1"/>
</dbReference>
<dbReference type="PANTHER" id="PTHR46498:SF1">
    <property type="entry name" value="GTP-BINDING PROTEIN 8"/>
    <property type="match status" value="1"/>
</dbReference>
<sequence length="421" mass="46775">MKPPRLLRVSKVASSSTTYTPSTRKAPFSISSKLDLRQRPQRRLSPRAFKQPESLSRPATSAEPKTSVTDVKRTESKGHEASEFTQPNYDHNVLGSSLLNGGPKAPKARLAKPKGPFLRGMKPYQQALYQNESICYKQDTPLPVELSKQDRPPLAAAEKFFEHGCRILYSAESFYHHTQNDHIPEVVVLGASNAGKSSFLNALVGGMEVAKVSHRPGKTTTMNAYGVGPRPKIPRELIRKGDAPPKHSLILMDTPGYGFKSQSDWGKTILKYLNVRKMLRGAVVLIPAEKKLQDTDRWMLKTLARSNTRTLVVITKADKCGDEWPDACYSLYTQIRTTMQQLEAQAAENWREGSDRMLDVYATAANMDVSRRLGNGGGVGGVRLAILEMAGFSLKDRVEKQPETKAYTGPIVSFDDIVWKT</sequence>
<dbReference type="InterPro" id="IPR030393">
    <property type="entry name" value="G_ENGB_dom"/>
</dbReference>
<keyword evidence="2" id="KW-0547">Nucleotide-binding</keyword>
<feature type="compositionally biased region" description="Polar residues" evidence="5">
    <location>
        <begin position="53"/>
        <end position="69"/>
    </location>
</feature>
<keyword evidence="3" id="KW-0460">Magnesium</keyword>
<dbReference type="InterPro" id="IPR052279">
    <property type="entry name" value="EngB_GTPase"/>
</dbReference>
<dbReference type="AlphaFoldDB" id="A0A8H4P9F2"/>
<dbReference type="InterPro" id="IPR006073">
    <property type="entry name" value="GTP-bd"/>
</dbReference>
<evidence type="ECO:0000256" key="1">
    <source>
        <dbReference type="ARBA" id="ARBA00022723"/>
    </source>
</evidence>
<evidence type="ECO:0000313" key="8">
    <source>
        <dbReference type="Proteomes" id="UP000554235"/>
    </source>
</evidence>
<keyword evidence="8" id="KW-1185">Reference proteome</keyword>
<dbReference type="Proteomes" id="UP000554235">
    <property type="component" value="Unassembled WGS sequence"/>
</dbReference>
<feature type="compositionally biased region" description="Basic and acidic residues" evidence="5">
    <location>
        <begin position="70"/>
        <end position="82"/>
    </location>
</feature>
<dbReference type="SUPFAM" id="SSF52540">
    <property type="entry name" value="P-loop containing nucleoside triphosphate hydrolases"/>
    <property type="match status" value="1"/>
</dbReference>
<evidence type="ECO:0000259" key="6">
    <source>
        <dbReference type="PROSITE" id="PS51706"/>
    </source>
</evidence>
<feature type="region of interest" description="Disordered" evidence="5">
    <location>
        <begin position="1"/>
        <end position="90"/>
    </location>
</feature>
<dbReference type="PROSITE" id="PS51706">
    <property type="entry name" value="G_ENGB"/>
    <property type="match status" value="1"/>
</dbReference>
<evidence type="ECO:0000256" key="3">
    <source>
        <dbReference type="ARBA" id="ARBA00022842"/>
    </source>
</evidence>
<dbReference type="GO" id="GO:0005739">
    <property type="term" value="C:mitochondrion"/>
    <property type="evidence" value="ECO:0007669"/>
    <property type="project" value="TreeGrafter"/>
</dbReference>
<evidence type="ECO:0000256" key="4">
    <source>
        <dbReference type="ARBA" id="ARBA00023134"/>
    </source>
</evidence>
<gene>
    <name evidence="7" type="ORF">FALBO_8970</name>
</gene>
<evidence type="ECO:0000256" key="2">
    <source>
        <dbReference type="ARBA" id="ARBA00022741"/>
    </source>
</evidence>
<proteinExistence type="predicted"/>
<dbReference type="GO" id="GO:0046872">
    <property type="term" value="F:metal ion binding"/>
    <property type="evidence" value="ECO:0007669"/>
    <property type="project" value="UniProtKB-KW"/>
</dbReference>
<dbReference type="PANTHER" id="PTHR46498">
    <property type="entry name" value="GTP-BINDING PROTEIN 8"/>
    <property type="match status" value="1"/>
</dbReference>
<dbReference type="Pfam" id="PF01926">
    <property type="entry name" value="MMR_HSR1"/>
    <property type="match status" value="1"/>
</dbReference>
<accession>A0A8H4P9F2</accession>
<name>A0A8H4P9F2_9HYPO</name>
<feature type="compositionally biased region" description="Polar residues" evidence="5">
    <location>
        <begin position="12"/>
        <end position="23"/>
    </location>
</feature>
<dbReference type="OrthoDB" id="391988at2759"/>
<protein>
    <submittedName>
        <fullName evidence="7">Gtp-binding engb</fullName>
    </submittedName>
</protein>
<keyword evidence="4" id="KW-0342">GTP-binding</keyword>
<dbReference type="EMBL" id="JAADYS010001228">
    <property type="protein sequence ID" value="KAF4464190.1"/>
    <property type="molecule type" value="Genomic_DNA"/>
</dbReference>
<comment type="caution">
    <text evidence="7">The sequence shown here is derived from an EMBL/GenBank/DDBJ whole genome shotgun (WGS) entry which is preliminary data.</text>
</comment>
<dbReference type="GO" id="GO:0005525">
    <property type="term" value="F:GTP binding"/>
    <property type="evidence" value="ECO:0007669"/>
    <property type="project" value="UniProtKB-KW"/>
</dbReference>
<feature type="domain" description="EngB-type G" evidence="6">
    <location>
        <begin position="182"/>
        <end position="367"/>
    </location>
</feature>
<organism evidence="7 8">
    <name type="scientific">Fusarium albosuccineum</name>
    <dbReference type="NCBI Taxonomy" id="1237068"/>
    <lineage>
        <taxon>Eukaryota</taxon>
        <taxon>Fungi</taxon>
        <taxon>Dikarya</taxon>
        <taxon>Ascomycota</taxon>
        <taxon>Pezizomycotina</taxon>
        <taxon>Sordariomycetes</taxon>
        <taxon>Hypocreomycetidae</taxon>
        <taxon>Hypocreales</taxon>
        <taxon>Nectriaceae</taxon>
        <taxon>Fusarium</taxon>
        <taxon>Fusarium decemcellulare species complex</taxon>
    </lineage>
</organism>
<evidence type="ECO:0000256" key="5">
    <source>
        <dbReference type="SAM" id="MobiDB-lite"/>
    </source>
</evidence>
<keyword evidence="1" id="KW-0479">Metal-binding</keyword>
<reference evidence="7 8" key="1">
    <citation type="submission" date="2020-01" db="EMBL/GenBank/DDBJ databases">
        <title>Identification and distribution of gene clusters putatively required for synthesis of sphingolipid metabolism inhibitors in phylogenetically diverse species of the filamentous fungus Fusarium.</title>
        <authorList>
            <person name="Kim H.-S."/>
            <person name="Busman M."/>
            <person name="Brown D.W."/>
            <person name="Divon H."/>
            <person name="Uhlig S."/>
            <person name="Proctor R.H."/>
        </authorList>
    </citation>
    <scope>NUCLEOTIDE SEQUENCE [LARGE SCALE GENOMIC DNA]</scope>
    <source>
        <strain evidence="7 8">NRRL 20459</strain>
    </source>
</reference>
<dbReference type="InterPro" id="IPR027417">
    <property type="entry name" value="P-loop_NTPase"/>
</dbReference>